<accession>A0A0P9F2I8</accession>
<name>A0A0P9F2I8_RHOGW</name>
<evidence type="ECO:0000256" key="1">
    <source>
        <dbReference type="ARBA" id="ARBA00022801"/>
    </source>
</evidence>
<evidence type="ECO:0000259" key="2">
    <source>
        <dbReference type="Pfam" id="PF03959"/>
    </source>
</evidence>
<sequence length="296" mass="32660">MSAASSSSSTPTPRIRVLCLPGFGNDGSQMLGKMRKLRKVWGDDVECVAMDPPAVFGYPSVHGSAGRQAITREEDFFVWWPRNYTHSFLGDYECLDYALRATRSFIEEHGPFDCCIGFSQGANFLAHLLPLLEKPWLHEAFASPTPSSSSFLSPRSSISASSDSSIASTPYSNAPSSASTLFSPPLSPVDSDYFGRSRRSSFGEVDVFPVKPFKCAILVGAYGPGDPIADHWFDSPVRVPTLHLIGKNDAWIPPNHQVDTANRFNSKVLWHIGGHFIPQSHEHHLAMRDFLFAHCK</sequence>
<dbReference type="InterPro" id="IPR029058">
    <property type="entry name" value="AB_hydrolase_fold"/>
</dbReference>
<dbReference type="PANTHER" id="PTHR48070">
    <property type="entry name" value="ESTERASE OVCA2"/>
    <property type="match status" value="1"/>
</dbReference>
<dbReference type="Proteomes" id="UP000053890">
    <property type="component" value="Unassembled WGS sequence"/>
</dbReference>
<feature type="domain" description="Serine hydrolase" evidence="2">
    <location>
        <begin position="14"/>
        <end position="136"/>
    </location>
</feature>
<dbReference type="Gene3D" id="3.40.50.1820">
    <property type="entry name" value="alpha/beta hydrolase"/>
    <property type="match status" value="1"/>
</dbReference>
<dbReference type="GeneID" id="28975031"/>
<dbReference type="STRING" id="578459.A0A0P9F2I8"/>
<keyword evidence="1" id="KW-0378">Hydrolase</keyword>
<proteinExistence type="predicted"/>
<organism evidence="3 4">
    <name type="scientific">Rhodotorula graminis (strain WP1)</name>
    <dbReference type="NCBI Taxonomy" id="578459"/>
    <lineage>
        <taxon>Eukaryota</taxon>
        <taxon>Fungi</taxon>
        <taxon>Dikarya</taxon>
        <taxon>Basidiomycota</taxon>
        <taxon>Pucciniomycotina</taxon>
        <taxon>Microbotryomycetes</taxon>
        <taxon>Sporidiobolales</taxon>
        <taxon>Sporidiobolaceae</taxon>
        <taxon>Rhodotorula</taxon>
    </lineage>
</organism>
<keyword evidence="4" id="KW-1185">Reference proteome</keyword>
<dbReference type="EMBL" id="KQ474081">
    <property type="protein sequence ID" value="KPV74017.1"/>
    <property type="molecule type" value="Genomic_DNA"/>
</dbReference>
<dbReference type="GO" id="GO:0016787">
    <property type="term" value="F:hydrolase activity"/>
    <property type="evidence" value="ECO:0007669"/>
    <property type="project" value="UniProtKB-KW"/>
</dbReference>
<reference evidence="3 4" key="1">
    <citation type="journal article" date="2015" name="Front. Microbiol.">
        <title>Genome sequence of the plant growth promoting endophytic yeast Rhodotorula graminis WP1.</title>
        <authorList>
            <person name="Firrincieli A."/>
            <person name="Otillar R."/>
            <person name="Salamov A."/>
            <person name="Schmutz J."/>
            <person name="Khan Z."/>
            <person name="Redman R.S."/>
            <person name="Fleck N.D."/>
            <person name="Lindquist E."/>
            <person name="Grigoriev I.V."/>
            <person name="Doty S.L."/>
        </authorList>
    </citation>
    <scope>NUCLEOTIDE SEQUENCE [LARGE SCALE GENOMIC DNA]</scope>
    <source>
        <strain evidence="3 4">WP1</strain>
    </source>
</reference>
<feature type="domain" description="Serine hydrolase" evidence="2">
    <location>
        <begin position="210"/>
        <end position="284"/>
    </location>
</feature>
<evidence type="ECO:0000313" key="4">
    <source>
        <dbReference type="Proteomes" id="UP000053890"/>
    </source>
</evidence>
<dbReference type="GO" id="GO:0005737">
    <property type="term" value="C:cytoplasm"/>
    <property type="evidence" value="ECO:0007669"/>
    <property type="project" value="TreeGrafter"/>
</dbReference>
<dbReference type="GO" id="GO:0005634">
    <property type="term" value="C:nucleus"/>
    <property type="evidence" value="ECO:0007669"/>
    <property type="project" value="TreeGrafter"/>
</dbReference>
<protein>
    <recommendedName>
        <fullName evidence="2">Serine hydrolase domain-containing protein</fullName>
    </recommendedName>
</protein>
<dbReference type="InterPro" id="IPR050593">
    <property type="entry name" value="LovG"/>
</dbReference>
<dbReference type="RefSeq" id="XP_018270066.1">
    <property type="nucleotide sequence ID" value="XM_018414583.1"/>
</dbReference>
<dbReference type="SUPFAM" id="SSF53474">
    <property type="entry name" value="alpha/beta-Hydrolases"/>
    <property type="match status" value="1"/>
</dbReference>
<dbReference type="OMA" id="NDAWIPP"/>
<evidence type="ECO:0000313" key="3">
    <source>
        <dbReference type="EMBL" id="KPV74017.1"/>
    </source>
</evidence>
<gene>
    <name evidence="3" type="ORF">RHOBADRAFT_45313</name>
</gene>
<dbReference type="PANTHER" id="PTHR48070:SF6">
    <property type="entry name" value="ESTERASE OVCA2"/>
    <property type="match status" value="1"/>
</dbReference>
<dbReference type="OrthoDB" id="2094269at2759"/>
<dbReference type="AlphaFoldDB" id="A0A0P9F2I8"/>
<dbReference type="InterPro" id="IPR005645">
    <property type="entry name" value="FSH-like_dom"/>
</dbReference>
<dbReference type="Pfam" id="PF03959">
    <property type="entry name" value="FSH1"/>
    <property type="match status" value="2"/>
</dbReference>